<comment type="subcellular location">
    <subcellularLocation>
        <location evidence="1">Cell surface</location>
    </subcellularLocation>
</comment>
<keyword evidence="5" id="KW-1185">Reference proteome</keyword>
<organism evidence="4 5">
    <name type="scientific">Shimazuella alba</name>
    <dbReference type="NCBI Taxonomy" id="2690964"/>
    <lineage>
        <taxon>Bacteria</taxon>
        <taxon>Bacillati</taxon>
        <taxon>Bacillota</taxon>
        <taxon>Bacilli</taxon>
        <taxon>Bacillales</taxon>
        <taxon>Thermoactinomycetaceae</taxon>
        <taxon>Shimazuella</taxon>
    </lineage>
</organism>
<keyword evidence="3" id="KW-0472">Membrane</keyword>
<dbReference type="RefSeq" id="WP_160801022.1">
    <property type="nucleotide sequence ID" value="NZ_WUUL01000004.1"/>
</dbReference>
<protein>
    <recommendedName>
        <fullName evidence="6">Prepilin-type N-terminal cleavage/methylation domain-containing protein</fullName>
    </recommendedName>
</protein>
<proteinExistence type="predicted"/>
<dbReference type="Pfam" id="PF07963">
    <property type="entry name" value="N_methyl"/>
    <property type="match status" value="1"/>
</dbReference>
<dbReference type="AlphaFoldDB" id="A0A6I4VT63"/>
<accession>A0A6I4VT63</accession>
<dbReference type="InterPro" id="IPR012902">
    <property type="entry name" value="N_methyl_site"/>
</dbReference>
<feature type="transmembrane region" description="Helical" evidence="3">
    <location>
        <begin position="12"/>
        <end position="31"/>
    </location>
</feature>
<dbReference type="Proteomes" id="UP000430692">
    <property type="component" value="Unassembled WGS sequence"/>
</dbReference>
<dbReference type="InterPro" id="IPR045584">
    <property type="entry name" value="Pilin-like"/>
</dbReference>
<dbReference type="SUPFAM" id="SSF54523">
    <property type="entry name" value="Pili subunits"/>
    <property type="match status" value="1"/>
</dbReference>
<dbReference type="GO" id="GO:0009986">
    <property type="term" value="C:cell surface"/>
    <property type="evidence" value="ECO:0007669"/>
    <property type="project" value="UniProtKB-SubCell"/>
</dbReference>
<sequence>MPKKLRREAGFTLVELLCIISILGLFCSIAVPDITALISKATYTQLRFDITSQLKEAQLLAMSKEKEVLVRFTNDDITTMEHKKITKQIQLPEDIQIDSNYKNNEVVFQETGQVRGGTIILKQYNKEKMKVVIQVASGTTKIQFDA</sequence>
<evidence type="ECO:0000313" key="5">
    <source>
        <dbReference type="Proteomes" id="UP000430692"/>
    </source>
</evidence>
<evidence type="ECO:0000256" key="3">
    <source>
        <dbReference type="SAM" id="Phobius"/>
    </source>
</evidence>
<dbReference type="GO" id="GO:0030420">
    <property type="term" value="P:establishment of competence for transformation"/>
    <property type="evidence" value="ECO:0007669"/>
    <property type="project" value="UniProtKB-KW"/>
</dbReference>
<evidence type="ECO:0000256" key="2">
    <source>
        <dbReference type="ARBA" id="ARBA00023287"/>
    </source>
</evidence>
<dbReference type="PIRSF" id="PIRSF021292">
    <property type="entry name" value="Competence_ComGD"/>
    <property type="match status" value="1"/>
</dbReference>
<keyword evidence="2" id="KW-0178">Competence</keyword>
<dbReference type="EMBL" id="WUUL01000004">
    <property type="protein sequence ID" value="MXQ53668.1"/>
    <property type="molecule type" value="Genomic_DNA"/>
</dbReference>
<keyword evidence="3" id="KW-0812">Transmembrane</keyword>
<keyword evidence="3" id="KW-1133">Transmembrane helix</keyword>
<name>A0A6I4VT63_9BACL</name>
<evidence type="ECO:0008006" key="6">
    <source>
        <dbReference type="Google" id="ProtNLM"/>
    </source>
</evidence>
<dbReference type="InterPro" id="IPR016785">
    <property type="entry name" value="ComGD"/>
</dbReference>
<dbReference type="Gene3D" id="3.30.700.10">
    <property type="entry name" value="Glycoprotein, Type 4 Pilin"/>
    <property type="match status" value="1"/>
</dbReference>
<evidence type="ECO:0000313" key="4">
    <source>
        <dbReference type="EMBL" id="MXQ53668.1"/>
    </source>
</evidence>
<gene>
    <name evidence="4" type="ORF">GSM42_07980</name>
</gene>
<reference evidence="4 5" key="1">
    <citation type="submission" date="2019-12" db="EMBL/GenBank/DDBJ databases">
        <title>Whole-genome analyses of novel actinobacteria.</title>
        <authorList>
            <person name="Sahin N."/>
            <person name="Saygin H."/>
        </authorList>
    </citation>
    <scope>NUCLEOTIDE SEQUENCE [LARGE SCALE GENOMIC DNA]</scope>
    <source>
        <strain evidence="4 5">KC615</strain>
    </source>
</reference>
<comment type="caution">
    <text evidence="4">The sequence shown here is derived from an EMBL/GenBank/DDBJ whole genome shotgun (WGS) entry which is preliminary data.</text>
</comment>
<evidence type="ECO:0000256" key="1">
    <source>
        <dbReference type="ARBA" id="ARBA00004241"/>
    </source>
</evidence>